<reference evidence="2 3" key="1">
    <citation type="journal article" date="2019" name="Int. J. Syst. Evol. Microbiol.">
        <title>The Global Catalogue of Microorganisms (GCM) 10K type strain sequencing project: providing services to taxonomists for standard genome sequencing and annotation.</title>
        <authorList>
            <consortium name="The Broad Institute Genomics Platform"/>
            <consortium name="The Broad Institute Genome Sequencing Center for Infectious Disease"/>
            <person name="Wu L."/>
            <person name="Ma J."/>
        </authorList>
    </citation>
    <scope>NUCLEOTIDE SEQUENCE [LARGE SCALE GENOMIC DNA]</scope>
    <source>
        <strain evidence="2 3">JCM 14559</strain>
    </source>
</reference>
<evidence type="ECO:0000313" key="3">
    <source>
        <dbReference type="Proteomes" id="UP001500897"/>
    </source>
</evidence>
<sequence>MPARNDGREPQTTTDGREPETTTDDRPYLFVHSYPPPVLPAGSYPVDNGTRPVPPEVCWYLCSGIQPLTAFRPGEDLTVQVTVGNWQGGNSETIAQLGLWWSPPVSGPLVPDADKFLGFTTVLVPPHGGQAVSDPLTGRIPADAGDHVCLLAEVWHPLDPPGTTTADPVNDRHWAQHNLVVLPSGGAGTLPFLASNPLPDPAELLISAGPVPPVRWPGFRLDGDPQPVAAEARLIVLTGADGRERARGEGELSCALTLDGGERRPLEVTIEPAGAVAPGTFAPFEVVQYRLGEEVPAGGIGIAFTGG</sequence>
<gene>
    <name evidence="2" type="ORF">GCM10009759_14950</name>
</gene>
<evidence type="ECO:0000313" key="2">
    <source>
        <dbReference type="EMBL" id="GAA2090934.1"/>
    </source>
</evidence>
<comment type="caution">
    <text evidence="2">The sequence shown here is derived from an EMBL/GenBank/DDBJ whole genome shotgun (WGS) entry which is preliminary data.</text>
</comment>
<keyword evidence="3" id="KW-1185">Reference proteome</keyword>
<feature type="compositionally biased region" description="Basic and acidic residues" evidence="1">
    <location>
        <begin position="1"/>
        <end position="27"/>
    </location>
</feature>
<dbReference type="EMBL" id="BAAANS010000007">
    <property type="protein sequence ID" value="GAA2090934.1"/>
    <property type="molecule type" value="Genomic_DNA"/>
</dbReference>
<proteinExistence type="predicted"/>
<protein>
    <submittedName>
        <fullName evidence="2">Uncharacterized protein</fullName>
    </submittedName>
</protein>
<dbReference type="RefSeq" id="WP_344551058.1">
    <property type="nucleotide sequence ID" value="NZ_BAAANS010000007.1"/>
</dbReference>
<feature type="region of interest" description="Disordered" evidence="1">
    <location>
        <begin position="1"/>
        <end position="29"/>
    </location>
</feature>
<evidence type="ECO:0000256" key="1">
    <source>
        <dbReference type="SAM" id="MobiDB-lite"/>
    </source>
</evidence>
<dbReference type="Proteomes" id="UP001500897">
    <property type="component" value="Unassembled WGS sequence"/>
</dbReference>
<organism evidence="2 3">
    <name type="scientific">Kitasatospora saccharophila</name>
    <dbReference type="NCBI Taxonomy" id="407973"/>
    <lineage>
        <taxon>Bacteria</taxon>
        <taxon>Bacillati</taxon>
        <taxon>Actinomycetota</taxon>
        <taxon>Actinomycetes</taxon>
        <taxon>Kitasatosporales</taxon>
        <taxon>Streptomycetaceae</taxon>
        <taxon>Kitasatospora</taxon>
    </lineage>
</organism>
<name>A0ABN2WFL6_9ACTN</name>
<accession>A0ABN2WFL6</accession>